<sequence>MARPRTPDERRLTRIVRFRLTEADHIRLAREAETVDMSVGELARALTLSRVERLVIEATASHDPALVRQLYHIGHNLNQLTKNAHIFGRIQPRVEALCRRIDALMDEAIGKEAD</sequence>
<proteinExistence type="predicted"/>
<evidence type="ECO:0000313" key="1">
    <source>
        <dbReference type="EMBL" id="BCX48607.1"/>
    </source>
</evidence>
<dbReference type="Proteomes" id="UP001374893">
    <property type="component" value="Chromosome"/>
</dbReference>
<name>A0ABN6H7K8_9BACT</name>
<dbReference type="InterPro" id="IPR053842">
    <property type="entry name" value="NikA-like"/>
</dbReference>
<keyword evidence="2" id="KW-1185">Reference proteome</keyword>
<evidence type="ECO:0000313" key="2">
    <source>
        <dbReference type="Proteomes" id="UP001374893"/>
    </source>
</evidence>
<reference evidence="1 2" key="1">
    <citation type="submission" date="2021-06" db="EMBL/GenBank/DDBJ databases">
        <title>Complete genome of Haloferula helveola possessing various polysaccharide degrading enzymes.</title>
        <authorList>
            <person name="Takami H."/>
            <person name="Huang C."/>
            <person name="Hamasaki K."/>
        </authorList>
    </citation>
    <scope>NUCLEOTIDE SEQUENCE [LARGE SCALE GENOMIC DNA]</scope>
    <source>
        <strain evidence="1 2">CN-1</strain>
    </source>
</reference>
<gene>
    <name evidence="1" type="ORF">HAHE_25150</name>
</gene>
<dbReference type="RefSeq" id="WP_338684915.1">
    <property type="nucleotide sequence ID" value="NZ_AP024702.1"/>
</dbReference>
<dbReference type="EMBL" id="AP024702">
    <property type="protein sequence ID" value="BCX48607.1"/>
    <property type="molecule type" value="Genomic_DNA"/>
</dbReference>
<dbReference type="Pfam" id="PF21983">
    <property type="entry name" value="NikA-like"/>
    <property type="match status" value="1"/>
</dbReference>
<organism evidence="1 2">
    <name type="scientific">Haloferula helveola</name>
    <dbReference type="NCBI Taxonomy" id="490095"/>
    <lineage>
        <taxon>Bacteria</taxon>
        <taxon>Pseudomonadati</taxon>
        <taxon>Verrucomicrobiota</taxon>
        <taxon>Verrucomicrobiia</taxon>
        <taxon>Verrucomicrobiales</taxon>
        <taxon>Verrucomicrobiaceae</taxon>
        <taxon>Haloferula</taxon>
    </lineage>
</organism>
<accession>A0ABN6H7K8</accession>
<protein>
    <submittedName>
        <fullName evidence="1">Mobilization protein</fullName>
    </submittedName>
</protein>